<protein>
    <submittedName>
        <fullName evidence="2">POPLD (NUC188) domain-containing protein</fullName>
    </submittedName>
</protein>
<comment type="caution">
    <text evidence="2">The sequence shown here is derived from an EMBL/GenBank/DDBJ whole genome shotgun (WGS) entry which is preliminary data.</text>
</comment>
<proteinExistence type="predicted"/>
<feature type="domain" description="Pop1 N-terminal" evidence="1">
    <location>
        <begin position="159"/>
        <end position="233"/>
    </location>
</feature>
<accession>A0ABQ7JB54</accession>
<dbReference type="PANTHER" id="PTHR22731">
    <property type="entry name" value="RIBONUCLEASES P/MRP PROTEIN SUBUNIT POP1"/>
    <property type="match status" value="1"/>
</dbReference>
<reference evidence="2 3" key="1">
    <citation type="journal article" date="2020" name="bioRxiv">
        <title>Metabolic contributions of an alphaproteobacterial endosymbiont in the apicomplexan Cardiosporidium cionae.</title>
        <authorList>
            <person name="Hunter E.S."/>
            <person name="Paight C.J."/>
            <person name="Lane C.E."/>
        </authorList>
    </citation>
    <scope>NUCLEOTIDE SEQUENCE [LARGE SCALE GENOMIC DNA]</scope>
    <source>
        <strain evidence="2">ESH_2018</strain>
    </source>
</reference>
<dbReference type="Pfam" id="PF06978">
    <property type="entry name" value="POP1_N"/>
    <property type="match status" value="2"/>
</dbReference>
<dbReference type="PANTHER" id="PTHR22731:SF3">
    <property type="entry name" value="RIBONUCLEASES P_MRP PROTEIN SUBUNIT POP1"/>
    <property type="match status" value="1"/>
</dbReference>
<evidence type="ECO:0000259" key="1">
    <source>
        <dbReference type="Pfam" id="PF06978"/>
    </source>
</evidence>
<dbReference type="InterPro" id="IPR009723">
    <property type="entry name" value="Pop1_N"/>
</dbReference>
<dbReference type="InterPro" id="IPR039182">
    <property type="entry name" value="Pop1"/>
</dbReference>
<organism evidence="2 3">
    <name type="scientific">Cardiosporidium cionae</name>
    <dbReference type="NCBI Taxonomy" id="476202"/>
    <lineage>
        <taxon>Eukaryota</taxon>
        <taxon>Sar</taxon>
        <taxon>Alveolata</taxon>
        <taxon>Apicomplexa</taxon>
        <taxon>Aconoidasida</taxon>
        <taxon>Nephromycida</taxon>
        <taxon>Cardiosporidium</taxon>
    </lineage>
</organism>
<evidence type="ECO:0000313" key="2">
    <source>
        <dbReference type="EMBL" id="KAF8820885.1"/>
    </source>
</evidence>
<dbReference type="Proteomes" id="UP000823046">
    <property type="component" value="Unassembled WGS sequence"/>
</dbReference>
<sequence length="413" mass="47624">MDLRTGKEVHEASFPTCKSDHHGLNSEVPAFSPIPLQFSSLLKSLRYDTINSREDGNKLTRSTLESTRVAPPTFLSLRDFAAARATEISHFISALKGTSNGLAVTKKSKRAFQRLRKCDRRRAMSFNPYKIPKRCRFPVIKDMLQNPPKESRRVRKDRRRPHDLNSIYQNRSRKHQWLETHIWHAKRFHMQNLWNFRLAESPVERCQRKLYRYAARHCVIHDRSYMRLIELKGDLQTLQEVLLLCGANVTHIFHPLYLSGSASGSTSFYAPVTHEKDPQTVQPTQIHDNFSFYYTEKTGETTEAISHPVFEFVCTAQFLWSASSEAELQYTHSTHAFLSTSTSSSAVREDSAEMQPCDPLPASTLPPQAMLWLWIHPSAIETMLNLLEEARQSLTRRIALPCLLSFQVVRRKI</sequence>
<evidence type="ECO:0000313" key="3">
    <source>
        <dbReference type="Proteomes" id="UP000823046"/>
    </source>
</evidence>
<keyword evidence="3" id="KW-1185">Reference proteome</keyword>
<dbReference type="EMBL" id="JADAQX010000277">
    <property type="protein sequence ID" value="KAF8820885.1"/>
    <property type="molecule type" value="Genomic_DNA"/>
</dbReference>
<feature type="domain" description="Pop1 N-terminal" evidence="1">
    <location>
        <begin position="80"/>
        <end position="157"/>
    </location>
</feature>
<name>A0ABQ7JB54_9APIC</name>
<gene>
    <name evidence="2" type="ORF">IE077_002703</name>
</gene>